<dbReference type="OrthoDB" id="2607607at2"/>
<gene>
    <name evidence="1" type="ORF">EH198_11355</name>
</gene>
<evidence type="ECO:0000313" key="2">
    <source>
        <dbReference type="Proteomes" id="UP000282529"/>
    </source>
</evidence>
<dbReference type="EMBL" id="RQPI01000005">
    <property type="protein sequence ID" value="RQW11606.1"/>
    <property type="molecule type" value="Genomic_DNA"/>
</dbReference>
<organism evidence="1 2">
    <name type="scientific">Paenibacillus rhizophilus</name>
    <dbReference type="NCBI Taxonomy" id="1850366"/>
    <lineage>
        <taxon>Bacteria</taxon>
        <taxon>Bacillati</taxon>
        <taxon>Bacillota</taxon>
        <taxon>Bacilli</taxon>
        <taxon>Bacillales</taxon>
        <taxon>Paenibacillaceae</taxon>
        <taxon>Paenibacillus</taxon>
    </lineage>
</organism>
<name>A0A3N9Q266_9BACL</name>
<accession>A0A3N9Q266</accession>
<evidence type="ECO:0000313" key="1">
    <source>
        <dbReference type="EMBL" id="RQW11606.1"/>
    </source>
</evidence>
<comment type="caution">
    <text evidence="1">The sequence shown here is derived from an EMBL/GenBank/DDBJ whole genome shotgun (WGS) entry which is preliminary data.</text>
</comment>
<sequence length="120" mass="13890">MSAYTINYDEQRNLIIVVADKLDENAAAAYIKDFEEILKKVKPGFSGITDVRKAKTVLSQEVVALLSPTMQLAINRGLRTDKKWVYLSDSPIFTMQLNRMFRNQVEYKETYEEAYTYFSS</sequence>
<reference evidence="1 2" key="1">
    <citation type="submission" date="2018-11" db="EMBL/GenBank/DDBJ databases">
        <title>Genome sequence of strain 7197.</title>
        <authorList>
            <person name="Gao J."/>
            <person name="Sun J."/>
        </authorList>
    </citation>
    <scope>NUCLEOTIDE SEQUENCE [LARGE SCALE GENOMIC DNA]</scope>
    <source>
        <strain evidence="1 2">7197</strain>
    </source>
</reference>
<dbReference type="RefSeq" id="WP_124695654.1">
    <property type="nucleotide sequence ID" value="NZ_JBHUFE010000007.1"/>
</dbReference>
<evidence type="ECO:0008006" key="3">
    <source>
        <dbReference type="Google" id="ProtNLM"/>
    </source>
</evidence>
<proteinExistence type="predicted"/>
<dbReference type="AlphaFoldDB" id="A0A3N9Q266"/>
<dbReference type="Proteomes" id="UP000282529">
    <property type="component" value="Unassembled WGS sequence"/>
</dbReference>
<protein>
    <recommendedName>
        <fullName evidence="3">STAS/SEC14 domain-containing protein</fullName>
    </recommendedName>
</protein>
<keyword evidence="2" id="KW-1185">Reference proteome</keyword>